<dbReference type="EMBL" id="CP006936">
    <property type="protein sequence ID" value="AHC27869.1"/>
    <property type="molecule type" value="Genomic_DNA"/>
</dbReference>
<gene>
    <name evidence="1" type="ORF">D174_07660</name>
</gene>
<evidence type="ECO:0000313" key="2">
    <source>
        <dbReference type="Proteomes" id="UP000018763"/>
    </source>
</evidence>
<keyword evidence="2" id="KW-1185">Reference proteome</keyword>
<sequence length="182" mass="18821">MGQLIQDGCAGGDQHDAPQLCGIERTGDVARPLFAGDPCGHLGDVFAHKTLHSGSGFGIPIGDVEHRQPGEAVFAALRQQRAHDVHHVLGATPGGFAPPPVGSGAGRGHRGGGQPESELGLARKVLVERRSRYTGCVDDVVHRDIGQALAGSQQGGRGIEDLLFAGGAPLPRSSRSSGRRHG</sequence>
<proteinExistence type="predicted"/>
<organism evidence="1 2">
    <name type="scientific">Mycolicibacterium neoaurum VKM Ac-1815D</name>
    <dbReference type="NCBI Taxonomy" id="700508"/>
    <lineage>
        <taxon>Bacteria</taxon>
        <taxon>Bacillati</taxon>
        <taxon>Actinomycetota</taxon>
        <taxon>Actinomycetes</taxon>
        <taxon>Mycobacteriales</taxon>
        <taxon>Mycobacteriaceae</taxon>
        <taxon>Mycolicibacterium</taxon>
    </lineage>
</organism>
<protein>
    <submittedName>
        <fullName evidence="1">Uncharacterized protein</fullName>
    </submittedName>
</protein>
<name>V5XJM9_MYCNE</name>
<reference evidence="1 2" key="1">
    <citation type="journal article" date="2014" name="Genome Announc.">
        <title>Complete Genome Sequence of Sterol-Transforming Mycobacterium neoaurum Strain VKM Ac-1815D.</title>
        <authorList>
            <person name="Shtratnikova V.Y."/>
            <person name="Bragin E.Y."/>
            <person name="Dovbnya D.V."/>
            <person name="Pekov Y.A."/>
            <person name="Schelkunov M.I."/>
            <person name="Strizhov N."/>
            <person name="Ivashina T.V."/>
            <person name="Ashapkin V.V."/>
            <person name="Donova M.V."/>
        </authorList>
    </citation>
    <scope>NUCLEOTIDE SEQUENCE [LARGE SCALE GENOMIC DNA]</scope>
    <source>
        <strain evidence="1 2">VKM Ac-1815D</strain>
    </source>
</reference>
<evidence type="ECO:0000313" key="1">
    <source>
        <dbReference type="EMBL" id="AHC27869.1"/>
    </source>
</evidence>
<dbReference type="Proteomes" id="UP000018763">
    <property type="component" value="Chromosome"/>
</dbReference>
<accession>V5XJM9</accession>
<dbReference type="AlphaFoldDB" id="V5XJM9"/>